<reference evidence="1 2" key="1">
    <citation type="submission" date="2017-09" db="EMBL/GenBank/DDBJ databases">
        <title>Complete genome sequence of Oxytococcus suis strain ZY16052.</title>
        <authorList>
            <person name="Li F."/>
        </authorList>
    </citation>
    <scope>NUCLEOTIDE SEQUENCE [LARGE SCALE GENOMIC DNA]</scope>
    <source>
        <strain evidence="1 2">ZY16052</strain>
    </source>
</reference>
<protein>
    <submittedName>
        <fullName evidence="1">Uncharacterized protein</fullName>
    </submittedName>
</protein>
<proteinExistence type="predicted"/>
<dbReference type="AlphaFoldDB" id="A0A347WKZ6"/>
<dbReference type="RefSeq" id="WP_118990654.1">
    <property type="nucleotide sequence ID" value="NZ_CP023434.1"/>
</dbReference>
<organism evidence="1 2">
    <name type="scientific">Suicoccus acidiformans</name>
    <dbReference type="NCBI Taxonomy" id="2036206"/>
    <lineage>
        <taxon>Bacteria</taxon>
        <taxon>Bacillati</taxon>
        <taxon>Bacillota</taxon>
        <taxon>Bacilli</taxon>
        <taxon>Lactobacillales</taxon>
        <taxon>Aerococcaceae</taxon>
        <taxon>Suicoccus</taxon>
    </lineage>
</organism>
<keyword evidence="2" id="KW-1185">Reference proteome</keyword>
<evidence type="ECO:0000313" key="2">
    <source>
        <dbReference type="Proteomes" id="UP000263232"/>
    </source>
</evidence>
<dbReference type="Proteomes" id="UP000263232">
    <property type="component" value="Chromosome"/>
</dbReference>
<dbReference type="EMBL" id="CP023434">
    <property type="protein sequence ID" value="AXY25753.1"/>
    <property type="molecule type" value="Genomic_DNA"/>
</dbReference>
<gene>
    <name evidence="1" type="ORF">CL176_06925</name>
</gene>
<sequence>MAGERESFPRLVKEVSAQKPQASAFVDSFLDGYWRNLQIITASATNLHDDSAFESALVELSQAQSAHMAIRPLEQDVNITLYSYSVWHLPVICYSLIAMLVSLYSKPMVASRQPAVAMCEASSGLTDR</sequence>
<accession>A0A347WKZ6</accession>
<name>A0A347WKZ6_9LACT</name>
<dbReference type="KEGG" id="abae:CL176_06925"/>
<evidence type="ECO:0000313" key="1">
    <source>
        <dbReference type="EMBL" id="AXY25753.1"/>
    </source>
</evidence>